<feature type="chain" id="PRO_5002157126" description="SLH domain-containing protein" evidence="2">
    <location>
        <begin position="32"/>
        <end position="1166"/>
    </location>
</feature>
<evidence type="ECO:0000313" key="4">
    <source>
        <dbReference type="EMBL" id="KIL44647.1"/>
    </source>
</evidence>
<reference evidence="4 5" key="1">
    <citation type="submission" date="2015-01" db="EMBL/GenBank/DDBJ databases">
        <title>Genome sequence of Jeotgalibacillus alimentarius.</title>
        <authorList>
            <person name="Goh K.M."/>
            <person name="Chan K.-G."/>
            <person name="Yaakop A.S."/>
            <person name="Ee R."/>
            <person name="Gan H.M."/>
            <person name="Chan C.S."/>
        </authorList>
    </citation>
    <scope>NUCLEOTIDE SEQUENCE [LARGE SCALE GENOMIC DNA]</scope>
    <source>
        <strain evidence="4 5">YKJ-13</strain>
    </source>
</reference>
<feature type="signal peptide" evidence="2">
    <location>
        <begin position="1"/>
        <end position="31"/>
    </location>
</feature>
<dbReference type="InterPro" id="IPR032812">
    <property type="entry name" value="SbsA_Ig"/>
</dbReference>
<dbReference type="OrthoDB" id="2839183at2"/>
<dbReference type="STRING" id="135826.KP77_28680"/>
<dbReference type="Proteomes" id="UP000031950">
    <property type="component" value="Unassembled WGS sequence"/>
</dbReference>
<keyword evidence="1 2" id="KW-0732">Signal</keyword>
<comment type="caution">
    <text evidence="4">The sequence shown here is derived from an EMBL/GenBank/DDBJ whole genome shotgun (WGS) entry which is preliminary data.</text>
</comment>
<evidence type="ECO:0000313" key="5">
    <source>
        <dbReference type="Proteomes" id="UP000031950"/>
    </source>
</evidence>
<dbReference type="PROSITE" id="PS51272">
    <property type="entry name" value="SLH"/>
    <property type="match status" value="2"/>
</dbReference>
<dbReference type="RefSeq" id="WP_041123404.1">
    <property type="nucleotide sequence ID" value="NZ_JXRQ01000027.1"/>
</dbReference>
<dbReference type="Pfam" id="PF13205">
    <property type="entry name" value="Big_5"/>
    <property type="match status" value="1"/>
</dbReference>
<dbReference type="EMBL" id="JXRQ01000027">
    <property type="protein sequence ID" value="KIL44647.1"/>
    <property type="molecule type" value="Genomic_DNA"/>
</dbReference>
<sequence length="1166" mass="124487">MAYQPKSYRKFLAGTVTTALVASAVAPVAGAETTQNEAAQESGYTDVPATNSHFENIYKAEIAGLMGGYPDGTFKPLQDLTRSNVVKALGKYVVAAAGFETVAEYFEANEEALAATEAFNDVPSDSVDSELYNYSLIVKEAGIFQGSNNNLMPLDNITRQQMAQVIVNAFNLDEVETDNEVVVEDLDSAFTQYQDDIQILANHEVTTVSNFRPLDYTSRGHLASFLVQAYEVVYGEIVDGEYPGVTSVEFNEEGNMFTVEFDEDISEDVTTEWILENYDVEVNDTPVTELDEAVVEALNLDIDSVDGMTVTFSHTDLDDLREALEGDEVTLSINGVEDTYVFAGEVAVTSVSAINAKSVAVTFNTDVSDKDLKAEDFKVSNLAVTNVSVNGKVATLTLSSELSNGTTYTVDFEKEGYEKSSANFLYAVEVEKGIKLEKTAFTIYANQADENIFDFVKVYDVNGKEVPESQIASKDIETDNTNVVDATNTVTKGDIKGTGTAKVNIRYTLTDGTVLETGSTTISAVAQDAKNTAGFSINTAADQFENTVDFKLAQADNEHKTVLYPTQGTAAPTFLSVYAYDANNDPLTEAVTSSNSEVVEYNVTTGGTLLQVNKNDGSIIYQASTAGKATVNVKKGAFSYNAEVELRNAAELKDITANKSALQVAETNTANATVIDPALQSASMNLTFLDQYATEFGADFTNEENGVANFTVSAPTAYANDNGDTIGQQANVTFTSHDGSTKSGRVVITADHTKLTVGFDEATNEVTVTSTNRDISVDENVNLTVALYDTNTATPKVIKTITVPVKVKDITEVTAQKLFKGSDMNPSGLNKTSKIELWEVDKDGDKIRKVEQGVETVNRGADLTVGTADDVTLSSNDVIEFEAVVPNNKIADAFIKEATATTASPSTPDGDNKLTLTTTGDAEATYEFVPTADLLYGEDVIFTVKAKTGDASNANLLVAQTVDVRAYNSKSVANTATVKTTNTIDISETNKVIGGAATAPISIKDSLLGLYDVSEYIVDSIGAGPTDTVIALKNGQDGVVVKPVVELKDQNGDVIKLGPVSYGEPTANFAAGAQAINDRILSTLQGYSADQDLEFEATLLDTKDVTFAPAIGAPLTGAETVALAADKEQGTVKVLLTAVYRSGDLAAPAKKNLLPASQIVTLTYTR</sequence>
<protein>
    <recommendedName>
        <fullName evidence="3">SLH domain-containing protein</fullName>
    </recommendedName>
</protein>
<dbReference type="AlphaFoldDB" id="A0A0C2V6Q6"/>
<dbReference type="PROSITE" id="PS51318">
    <property type="entry name" value="TAT"/>
    <property type="match status" value="1"/>
</dbReference>
<dbReference type="InterPro" id="IPR014755">
    <property type="entry name" value="Cu-Rt/internalin_Ig-like"/>
</dbReference>
<evidence type="ECO:0000259" key="3">
    <source>
        <dbReference type="PROSITE" id="PS51272"/>
    </source>
</evidence>
<organism evidence="4 5">
    <name type="scientific">Jeotgalibacillus alimentarius</name>
    <dbReference type="NCBI Taxonomy" id="135826"/>
    <lineage>
        <taxon>Bacteria</taxon>
        <taxon>Bacillati</taxon>
        <taxon>Bacillota</taxon>
        <taxon>Bacilli</taxon>
        <taxon>Bacillales</taxon>
        <taxon>Caryophanaceae</taxon>
        <taxon>Jeotgalibacillus</taxon>
    </lineage>
</organism>
<dbReference type="PATRIC" id="fig|135826.4.peg.2851"/>
<accession>A0A0C2V6Q6</accession>
<feature type="domain" description="SLH" evidence="3">
    <location>
        <begin position="40"/>
        <end position="103"/>
    </location>
</feature>
<evidence type="ECO:0000256" key="2">
    <source>
        <dbReference type="SAM" id="SignalP"/>
    </source>
</evidence>
<feature type="domain" description="SLH" evidence="3">
    <location>
        <begin position="118"/>
        <end position="180"/>
    </location>
</feature>
<keyword evidence="5" id="KW-1185">Reference proteome</keyword>
<dbReference type="Pfam" id="PF00395">
    <property type="entry name" value="SLH"/>
    <property type="match status" value="1"/>
</dbReference>
<dbReference type="Gene3D" id="2.60.40.1220">
    <property type="match status" value="1"/>
</dbReference>
<dbReference type="InterPro" id="IPR006311">
    <property type="entry name" value="TAT_signal"/>
</dbReference>
<evidence type="ECO:0000256" key="1">
    <source>
        <dbReference type="ARBA" id="ARBA00022729"/>
    </source>
</evidence>
<name>A0A0C2V6Q6_9BACL</name>
<proteinExistence type="predicted"/>
<dbReference type="InterPro" id="IPR001119">
    <property type="entry name" value="SLH_dom"/>
</dbReference>
<gene>
    <name evidence="4" type="ORF">KP77_28680</name>
</gene>